<comment type="similarity">
    <text evidence="1 7">Belongs to the methylthioribose kinase family.</text>
</comment>
<dbReference type="Gene3D" id="3.30.200.20">
    <property type="entry name" value="Phosphorylase Kinase, domain 1"/>
    <property type="match status" value="1"/>
</dbReference>
<dbReference type="HAMAP" id="MF_01683">
    <property type="entry name" value="Salvage_MtnK"/>
    <property type="match status" value="1"/>
</dbReference>
<dbReference type="AlphaFoldDB" id="A0A4S3PKW2"/>
<dbReference type="InterPro" id="IPR011009">
    <property type="entry name" value="Kinase-like_dom_sf"/>
</dbReference>
<comment type="subunit">
    <text evidence="2 7">Homodimer.</text>
</comment>
<feature type="binding site" evidence="7">
    <location>
        <begin position="115"/>
        <end position="117"/>
    </location>
    <ligand>
        <name>ATP</name>
        <dbReference type="ChEBI" id="CHEBI:30616"/>
    </ligand>
</feature>
<feature type="binding site" evidence="7">
    <location>
        <position position="340"/>
    </location>
    <ligand>
        <name>substrate</name>
    </ligand>
</feature>
<dbReference type="RefSeq" id="WP_136381588.1">
    <property type="nucleotide sequence ID" value="NZ_SLUB01000067.1"/>
</dbReference>
<evidence type="ECO:0000256" key="3">
    <source>
        <dbReference type="ARBA" id="ARBA00022679"/>
    </source>
</evidence>
<dbReference type="GO" id="GO:0005524">
    <property type="term" value="F:ATP binding"/>
    <property type="evidence" value="ECO:0007669"/>
    <property type="project" value="UniProtKB-UniRule"/>
</dbReference>
<dbReference type="NCBIfam" id="TIGR01767">
    <property type="entry name" value="MTRK"/>
    <property type="match status" value="1"/>
</dbReference>
<comment type="catalytic activity">
    <reaction evidence="7">
        <text>5-(methylsulfanyl)-D-ribose + ATP = 5-(methylsulfanyl)-alpha-D-ribose 1-phosphate + ADP + H(+)</text>
        <dbReference type="Rhea" id="RHEA:22312"/>
        <dbReference type="ChEBI" id="CHEBI:15378"/>
        <dbReference type="ChEBI" id="CHEBI:30616"/>
        <dbReference type="ChEBI" id="CHEBI:58533"/>
        <dbReference type="ChEBI" id="CHEBI:78440"/>
        <dbReference type="ChEBI" id="CHEBI:456216"/>
        <dbReference type="EC" id="2.7.1.100"/>
    </reaction>
</comment>
<reference evidence="9 10" key="1">
    <citation type="journal article" date="2019" name="Indoor Air">
        <title>Impacts of indoor surface finishes on bacterial viability.</title>
        <authorList>
            <person name="Hu J."/>
            <person name="Maamar S.B."/>
            <person name="Glawe A.J."/>
            <person name="Gottel N."/>
            <person name="Gilbert J.A."/>
            <person name="Hartmann E.M."/>
        </authorList>
    </citation>
    <scope>NUCLEOTIDE SEQUENCE [LARGE SCALE GENOMIC DNA]</scope>
    <source>
        <strain evidence="9 10">AF060A6</strain>
    </source>
</reference>
<dbReference type="Proteomes" id="UP000306477">
    <property type="component" value="Unassembled WGS sequence"/>
</dbReference>
<sequence>MAISHQSIYERLTESTAVALATRLRLFEEGTVLQCKEIGDGNLNLVFHIIDINSEKGIIMKQALPYAKVVGESWPLSLKRATIEANALLTAVDYVPTLVPKVYYTDELLAFTVMEDLSRLQIARTGLIEGKNFPLLSEHIGTYLAKTLFYSSDFGLEPLKKKVLVQKFINPDLCKITEDLVFTDPFFDIDTNSFEEELRHDVEQIWADQPLKLEVAKLKQKFLTKADALLHGDLHTGSIFASETETKVIDPEFAFYGPLGFDLGQFIANLLVNAISRNSENREPLYHHIEKTWDVFSATFSQAWKKDAVEQYRDTEGYLDYVLEQAFEDAIGFAGCELIRRTIGLAHVADLDGMDSFEERISAKQHALRLGKALIRDRKSIKVLGVLQNYVNNTAKE</sequence>
<proteinExistence type="inferred from homology"/>
<name>A0A4S3PKW2_9BACI</name>
<dbReference type="UniPathway" id="UPA00904">
    <property type="reaction ID" value="UER00872"/>
</dbReference>
<comment type="pathway">
    <text evidence="7">Amino-acid biosynthesis; L-methionine biosynthesis via salvage pathway; S-methyl-5-thio-alpha-D-ribose 1-phosphate from S-methyl-5'-thioadenosine (hydrolase route): step 2/2.</text>
</comment>
<dbReference type="InterPro" id="IPR002575">
    <property type="entry name" value="Aminoglycoside_PTrfase"/>
</dbReference>
<evidence type="ECO:0000256" key="7">
    <source>
        <dbReference type="HAMAP-Rule" id="MF_01683"/>
    </source>
</evidence>
<evidence type="ECO:0000256" key="1">
    <source>
        <dbReference type="ARBA" id="ARBA00010165"/>
    </source>
</evidence>
<dbReference type="EC" id="2.7.1.100" evidence="7"/>
<protein>
    <recommendedName>
        <fullName evidence="7">Methylthioribose kinase</fullName>
        <shortName evidence="7">MTR kinase</shortName>
        <ecNumber evidence="7">2.7.1.100</ecNumber>
    </recommendedName>
</protein>
<evidence type="ECO:0000256" key="6">
    <source>
        <dbReference type="ARBA" id="ARBA00022840"/>
    </source>
</evidence>
<dbReference type="Gene3D" id="3.90.1200.10">
    <property type="match status" value="1"/>
</dbReference>
<dbReference type="EMBL" id="SLUB01000067">
    <property type="protein sequence ID" value="THE09686.1"/>
    <property type="molecule type" value="Genomic_DNA"/>
</dbReference>
<keyword evidence="5 7" id="KW-0418">Kinase</keyword>
<comment type="caution">
    <text evidence="9">The sequence shown here is derived from an EMBL/GenBank/DDBJ whole genome shotgun (WGS) entry which is preliminary data.</text>
</comment>
<feature type="binding site" evidence="7">
    <location>
        <begin position="250"/>
        <end position="252"/>
    </location>
    <ligand>
        <name>ATP</name>
        <dbReference type="ChEBI" id="CHEBI:30616"/>
    </ligand>
</feature>
<gene>
    <name evidence="7" type="primary">mtnK</name>
    <name evidence="9" type="ORF">E1I69_21460</name>
</gene>
<feature type="domain" description="Aminoglycoside phosphotransferase" evidence="8">
    <location>
        <begin position="74"/>
        <end position="269"/>
    </location>
</feature>
<keyword evidence="7" id="KW-0028">Amino-acid biosynthesis</keyword>
<evidence type="ECO:0000313" key="10">
    <source>
        <dbReference type="Proteomes" id="UP000306477"/>
    </source>
</evidence>
<evidence type="ECO:0000256" key="2">
    <source>
        <dbReference type="ARBA" id="ARBA00011738"/>
    </source>
</evidence>
<dbReference type="SUPFAM" id="SSF56112">
    <property type="entry name" value="Protein kinase-like (PK-like)"/>
    <property type="match status" value="1"/>
</dbReference>
<feature type="binding site" evidence="7">
    <location>
        <position position="233"/>
    </location>
    <ligand>
        <name>substrate</name>
    </ligand>
</feature>
<evidence type="ECO:0000256" key="5">
    <source>
        <dbReference type="ARBA" id="ARBA00022777"/>
    </source>
</evidence>
<dbReference type="PANTHER" id="PTHR34273:SF2">
    <property type="entry name" value="METHYLTHIORIBOSE KINASE"/>
    <property type="match status" value="1"/>
</dbReference>
<feature type="binding site" evidence="7">
    <location>
        <position position="44"/>
    </location>
    <ligand>
        <name>ATP</name>
        <dbReference type="ChEBI" id="CHEBI:30616"/>
    </ligand>
</feature>
<dbReference type="PANTHER" id="PTHR34273">
    <property type="entry name" value="METHYLTHIORIBOSE KINASE"/>
    <property type="match status" value="1"/>
</dbReference>
<dbReference type="GO" id="GO:0046522">
    <property type="term" value="F:S-methyl-5-thioribose kinase activity"/>
    <property type="evidence" value="ECO:0007669"/>
    <property type="project" value="UniProtKB-UniRule"/>
</dbReference>
<keyword evidence="4 7" id="KW-0547">Nucleotide-binding</keyword>
<comment type="function">
    <text evidence="7">Catalyzes the phosphorylation of methylthioribose into methylthioribose-1-phosphate.</text>
</comment>
<dbReference type="Pfam" id="PF01636">
    <property type="entry name" value="APH"/>
    <property type="match status" value="1"/>
</dbReference>
<dbReference type="PIRSF" id="PIRSF031134">
    <property type="entry name" value="MTRK"/>
    <property type="match status" value="1"/>
</dbReference>
<keyword evidence="7" id="KW-0486">Methionine biosynthesis</keyword>
<dbReference type="STRING" id="1033734.GCA_000285535_01140"/>
<evidence type="ECO:0000313" key="9">
    <source>
        <dbReference type="EMBL" id="THE09686.1"/>
    </source>
</evidence>
<dbReference type="OrthoDB" id="9777791at2"/>
<dbReference type="InterPro" id="IPR009212">
    <property type="entry name" value="Methylthioribose_kinase"/>
</dbReference>
<dbReference type="GO" id="GO:0019509">
    <property type="term" value="P:L-methionine salvage from methylthioadenosine"/>
    <property type="evidence" value="ECO:0007669"/>
    <property type="project" value="UniProtKB-UniRule"/>
</dbReference>
<accession>A0A4S3PKW2</accession>
<organism evidence="9 10">
    <name type="scientific">Bacillus timonensis</name>
    <dbReference type="NCBI Taxonomy" id="1033734"/>
    <lineage>
        <taxon>Bacteria</taxon>
        <taxon>Bacillati</taxon>
        <taxon>Bacillota</taxon>
        <taxon>Bacilli</taxon>
        <taxon>Bacillales</taxon>
        <taxon>Bacillaceae</taxon>
        <taxon>Bacillus</taxon>
    </lineage>
</organism>
<keyword evidence="10" id="KW-1185">Reference proteome</keyword>
<evidence type="ECO:0000259" key="8">
    <source>
        <dbReference type="Pfam" id="PF01636"/>
    </source>
</evidence>
<feature type="binding site" evidence="7">
    <location>
        <position position="61"/>
    </location>
    <ligand>
        <name>ATP</name>
        <dbReference type="ChEBI" id="CHEBI:30616"/>
    </ligand>
</feature>
<keyword evidence="3 7" id="KW-0808">Transferase</keyword>
<keyword evidence="6 7" id="KW-0067">ATP-binding</keyword>
<evidence type="ECO:0000256" key="4">
    <source>
        <dbReference type="ARBA" id="ARBA00022741"/>
    </source>
</evidence>